<dbReference type="SMART" id="SM00260">
    <property type="entry name" value="CheW"/>
    <property type="match status" value="1"/>
</dbReference>
<evidence type="ECO:0000259" key="15">
    <source>
        <dbReference type="PROSITE" id="PS50851"/>
    </source>
</evidence>
<evidence type="ECO:0000256" key="8">
    <source>
        <dbReference type="ARBA" id="ARBA00022777"/>
    </source>
</evidence>
<dbReference type="PANTHER" id="PTHR43395">
    <property type="entry name" value="SENSOR HISTIDINE KINASE CHEA"/>
    <property type="match status" value="1"/>
</dbReference>
<dbReference type="InterPro" id="IPR004105">
    <property type="entry name" value="CheA-like_dim"/>
</dbReference>
<dbReference type="EC" id="2.7.13.3" evidence="2"/>
<organism evidence="17 18">
    <name type="scientific">Fulvimarina endophytica</name>
    <dbReference type="NCBI Taxonomy" id="2293836"/>
    <lineage>
        <taxon>Bacteria</taxon>
        <taxon>Pseudomonadati</taxon>
        <taxon>Pseudomonadota</taxon>
        <taxon>Alphaproteobacteria</taxon>
        <taxon>Hyphomicrobiales</taxon>
        <taxon>Aurantimonadaceae</taxon>
        <taxon>Fulvimarina</taxon>
    </lineage>
</organism>
<dbReference type="PROSITE" id="PS50894">
    <property type="entry name" value="HPT"/>
    <property type="match status" value="1"/>
</dbReference>
<dbReference type="InterPro" id="IPR051315">
    <property type="entry name" value="Bact_Chemotaxis_CheA"/>
</dbReference>
<evidence type="ECO:0000256" key="7">
    <source>
        <dbReference type="ARBA" id="ARBA00022741"/>
    </source>
</evidence>
<protein>
    <recommendedName>
        <fullName evidence="3">Chemotaxis protein CheA</fullName>
        <ecNumber evidence="2">2.7.13.3</ecNumber>
    </recommendedName>
</protein>
<dbReference type="CDD" id="cd16916">
    <property type="entry name" value="HATPase_CheA-like"/>
    <property type="match status" value="1"/>
</dbReference>
<dbReference type="SMART" id="SM00387">
    <property type="entry name" value="HATPase_c"/>
    <property type="match status" value="1"/>
</dbReference>
<dbReference type="PRINTS" id="PR00344">
    <property type="entry name" value="BCTRLSENSOR"/>
</dbReference>
<dbReference type="SUPFAM" id="SSF47226">
    <property type="entry name" value="Histidine-containing phosphotransfer domain, HPT domain"/>
    <property type="match status" value="1"/>
</dbReference>
<feature type="domain" description="HPt" evidence="16">
    <location>
        <begin position="1"/>
        <end position="104"/>
    </location>
</feature>
<dbReference type="SMART" id="SM01231">
    <property type="entry name" value="H-kinase_dim"/>
    <property type="match status" value="1"/>
</dbReference>
<dbReference type="Proteomes" id="UP000264310">
    <property type="component" value="Unassembled WGS sequence"/>
</dbReference>
<dbReference type="SUPFAM" id="SSF55874">
    <property type="entry name" value="ATPase domain of HSP90 chaperone/DNA topoisomerase II/histidine kinase"/>
    <property type="match status" value="1"/>
</dbReference>
<evidence type="ECO:0000256" key="11">
    <source>
        <dbReference type="ARBA" id="ARBA00035100"/>
    </source>
</evidence>
<dbReference type="InterPro" id="IPR003594">
    <property type="entry name" value="HATPase_dom"/>
</dbReference>
<dbReference type="InterPro" id="IPR005467">
    <property type="entry name" value="His_kinase_dom"/>
</dbReference>
<dbReference type="GO" id="GO:0005737">
    <property type="term" value="C:cytoplasm"/>
    <property type="evidence" value="ECO:0007669"/>
    <property type="project" value="InterPro"/>
</dbReference>
<keyword evidence="8" id="KW-0418">Kinase</keyword>
<dbReference type="Gene3D" id="3.30.565.10">
    <property type="entry name" value="Histidine kinase-like ATPase, C-terminal domain"/>
    <property type="match status" value="1"/>
</dbReference>
<dbReference type="Pfam" id="PF02518">
    <property type="entry name" value="HATPase_c"/>
    <property type="match status" value="1"/>
</dbReference>
<accession>A0A371X840</accession>
<evidence type="ECO:0000256" key="10">
    <source>
        <dbReference type="ARBA" id="ARBA00023012"/>
    </source>
</evidence>
<feature type="modified residue" description="Phosphohistidine" evidence="12">
    <location>
        <position position="47"/>
    </location>
</feature>
<name>A0A371X840_9HYPH</name>
<evidence type="ECO:0000256" key="9">
    <source>
        <dbReference type="ARBA" id="ARBA00022840"/>
    </source>
</evidence>
<feature type="compositionally biased region" description="Basic and acidic residues" evidence="13">
    <location>
        <begin position="338"/>
        <end position="358"/>
    </location>
</feature>
<dbReference type="CDD" id="cd00731">
    <property type="entry name" value="CheA_reg"/>
    <property type="match status" value="1"/>
</dbReference>
<dbReference type="FunFam" id="3.30.565.10:FF:000016">
    <property type="entry name" value="Chemotaxis protein CheA, putative"/>
    <property type="match status" value="1"/>
</dbReference>
<dbReference type="Gene3D" id="2.30.30.40">
    <property type="entry name" value="SH3 Domains"/>
    <property type="match status" value="1"/>
</dbReference>
<dbReference type="PROSITE" id="PS50851">
    <property type="entry name" value="CHEW"/>
    <property type="match status" value="1"/>
</dbReference>
<comment type="caution">
    <text evidence="17">The sequence shown here is derived from an EMBL/GenBank/DDBJ whole genome shotgun (WGS) entry which is preliminary data.</text>
</comment>
<evidence type="ECO:0000256" key="1">
    <source>
        <dbReference type="ARBA" id="ARBA00000085"/>
    </source>
</evidence>
<evidence type="ECO:0000256" key="6">
    <source>
        <dbReference type="ARBA" id="ARBA00022679"/>
    </source>
</evidence>
<evidence type="ECO:0000256" key="12">
    <source>
        <dbReference type="PROSITE-ProRule" id="PRU00110"/>
    </source>
</evidence>
<keyword evidence="9" id="KW-0067">ATP-binding</keyword>
<dbReference type="SUPFAM" id="SSF50341">
    <property type="entry name" value="CheW-like"/>
    <property type="match status" value="1"/>
</dbReference>
<dbReference type="FunFam" id="2.30.30.40:FF:000048">
    <property type="entry name" value="Chemotaxis protein CheA, putative"/>
    <property type="match status" value="1"/>
</dbReference>
<keyword evidence="5 12" id="KW-0597">Phosphoprotein</keyword>
<gene>
    <name evidence="17" type="ORF">DYI37_05965</name>
</gene>
<dbReference type="InterPro" id="IPR036097">
    <property type="entry name" value="HisK_dim/P_sf"/>
</dbReference>
<evidence type="ECO:0000313" key="17">
    <source>
        <dbReference type="EMBL" id="RFC65368.1"/>
    </source>
</evidence>
<evidence type="ECO:0000259" key="14">
    <source>
        <dbReference type="PROSITE" id="PS50109"/>
    </source>
</evidence>
<reference evidence="17 18" key="1">
    <citation type="submission" date="2018-08" db="EMBL/GenBank/DDBJ databases">
        <title>Fulvimarina sp. 85, whole genome shotgun sequence.</title>
        <authorList>
            <person name="Tuo L."/>
        </authorList>
    </citation>
    <scope>NUCLEOTIDE SEQUENCE [LARGE SCALE GENOMIC DNA]</scope>
    <source>
        <strain evidence="17 18">85</strain>
    </source>
</reference>
<evidence type="ECO:0000256" key="13">
    <source>
        <dbReference type="SAM" id="MobiDB-lite"/>
    </source>
</evidence>
<comment type="function">
    <text evidence="11">Involved in the transmission of sensory signals from the chemoreceptors to the flagellar motors. CheA is autophosphorylated; it can transfer its phosphate group to either CheB or CheY.</text>
</comment>
<comment type="catalytic activity">
    <reaction evidence="1">
        <text>ATP + protein L-histidine = ADP + protein N-phospho-L-histidine.</text>
        <dbReference type="EC" id="2.7.13.3"/>
    </reaction>
</comment>
<evidence type="ECO:0000256" key="2">
    <source>
        <dbReference type="ARBA" id="ARBA00012438"/>
    </source>
</evidence>
<dbReference type="InterPro" id="IPR008207">
    <property type="entry name" value="Sig_transdc_His_kin_Hpt_dom"/>
</dbReference>
<dbReference type="GO" id="GO:0000155">
    <property type="term" value="F:phosphorelay sensor kinase activity"/>
    <property type="evidence" value="ECO:0007669"/>
    <property type="project" value="InterPro"/>
</dbReference>
<keyword evidence="4" id="KW-0145">Chemotaxis</keyword>
<dbReference type="AlphaFoldDB" id="A0A371X840"/>
<dbReference type="InterPro" id="IPR036641">
    <property type="entry name" value="HPT_dom_sf"/>
</dbReference>
<proteinExistence type="predicted"/>
<dbReference type="InterPro" id="IPR036061">
    <property type="entry name" value="CheW-like_dom_sf"/>
</dbReference>
<evidence type="ECO:0000313" key="18">
    <source>
        <dbReference type="Proteomes" id="UP000264310"/>
    </source>
</evidence>
<keyword evidence="18" id="KW-1185">Reference proteome</keyword>
<dbReference type="EMBL" id="QURL01000002">
    <property type="protein sequence ID" value="RFC65368.1"/>
    <property type="molecule type" value="Genomic_DNA"/>
</dbReference>
<evidence type="ECO:0000256" key="5">
    <source>
        <dbReference type="ARBA" id="ARBA00022553"/>
    </source>
</evidence>
<dbReference type="InterPro" id="IPR002545">
    <property type="entry name" value="CheW-lke_dom"/>
</dbReference>
<keyword evidence="6" id="KW-0808">Transferase</keyword>
<keyword evidence="10" id="KW-0902">Two-component regulatory system</keyword>
<dbReference type="OrthoDB" id="9803176at2"/>
<evidence type="ECO:0000256" key="4">
    <source>
        <dbReference type="ARBA" id="ARBA00022500"/>
    </source>
</evidence>
<dbReference type="Pfam" id="PF02895">
    <property type="entry name" value="H-kinase_dim"/>
    <property type="match status" value="1"/>
</dbReference>
<keyword evidence="7" id="KW-0547">Nucleotide-binding</keyword>
<dbReference type="InterPro" id="IPR037006">
    <property type="entry name" value="CheA-like_homodim_sf"/>
</dbReference>
<dbReference type="PANTHER" id="PTHR43395:SF10">
    <property type="entry name" value="CHEMOTAXIS PROTEIN CHEA"/>
    <property type="match status" value="1"/>
</dbReference>
<feature type="region of interest" description="Disordered" evidence="13">
    <location>
        <begin position="330"/>
        <end position="364"/>
    </location>
</feature>
<evidence type="ECO:0000259" key="16">
    <source>
        <dbReference type="PROSITE" id="PS50894"/>
    </source>
</evidence>
<sequence length="763" mass="81467">MTGMEEIRQTFFEECAEQLDELETGLLAIQDGSADSETVNAVFRAVHSVKGGAGAFNLDTLVGFAHTFESVLDLVRSDRLETSEQVVSVLLRSSDVLADLVTAARDETAHNAAAVAEVSMALEALLGDTSSGSGSSAEDELDGLMGDFGFEPVQVSLDDLIGPQGDNRFRILFKPNRDLYARANESMVLIREVLSLGSGEVVCDMSRLPDLDALDSEEAYLSWGITLETNASRGAIEEIFEFVDEECELTIEDLNETEDEPASEDVDREVSELLAMLSAGASDGSNSDDDETDFDFASVGMGIETDPEPEEDFDEPGFAAPAAIETKHEPVAAPAARKPVEAEAGPKDAGEAGDDKKAGAPPSTTIRVDLERVDRLIDLVGELVIHQVMLSQSAQKAGINSSSEVILGFEDLEMLTRQIQDSVMAIRAQAVKSVFQKLPRLVREVCAATGKDVRLTTEGEYTEVDKTVIERLSDPLTHMIRNAIDHGIESPEDRIKAGKPPVGNICVSAAHRSGRIVIEISDDGAGIDRQRVRAIAVNKGLIPAGANLSDDEIDNLIFLPGFSTREKASELSGRGVGMDVVKRSIQALGGRVSISSQLGKGSTFVLSLPLTLAVLDGMIVSTGDNTLVLPLTAVLETLKPNSGDIREVLDGASVIRVRERFIPVIDVARQLGFTTTPSDAREGVIVLVESETGAGQALLFDAIQGQRQVVIKSLEANYGRIEGVSAATILGDGRVALILDVDALTTSNRLDAPSYNPFSVAAE</sequence>
<dbReference type="Gene3D" id="1.10.287.560">
    <property type="entry name" value="Histidine kinase CheA-like, homodimeric domain"/>
    <property type="match status" value="1"/>
</dbReference>
<dbReference type="Pfam" id="PF01584">
    <property type="entry name" value="CheW"/>
    <property type="match status" value="1"/>
</dbReference>
<dbReference type="Gene3D" id="1.20.120.160">
    <property type="entry name" value="HPT domain"/>
    <property type="match status" value="1"/>
</dbReference>
<dbReference type="GO" id="GO:0006935">
    <property type="term" value="P:chemotaxis"/>
    <property type="evidence" value="ECO:0007669"/>
    <property type="project" value="UniProtKB-KW"/>
</dbReference>
<dbReference type="RefSeq" id="WP_116682265.1">
    <property type="nucleotide sequence ID" value="NZ_QURL01000002.1"/>
</dbReference>
<dbReference type="Pfam" id="PF01627">
    <property type="entry name" value="Hpt"/>
    <property type="match status" value="1"/>
</dbReference>
<dbReference type="SUPFAM" id="SSF47384">
    <property type="entry name" value="Homodimeric domain of signal transducing histidine kinase"/>
    <property type="match status" value="1"/>
</dbReference>
<feature type="domain" description="CheW-like" evidence="15">
    <location>
        <begin position="614"/>
        <end position="750"/>
    </location>
</feature>
<dbReference type="InterPro" id="IPR004358">
    <property type="entry name" value="Sig_transdc_His_kin-like_C"/>
</dbReference>
<evidence type="ECO:0000256" key="3">
    <source>
        <dbReference type="ARBA" id="ARBA00021495"/>
    </source>
</evidence>
<dbReference type="PROSITE" id="PS50109">
    <property type="entry name" value="HIS_KIN"/>
    <property type="match status" value="1"/>
</dbReference>
<dbReference type="CDD" id="cd00088">
    <property type="entry name" value="HPT"/>
    <property type="match status" value="1"/>
</dbReference>
<feature type="domain" description="Histidine kinase" evidence="14">
    <location>
        <begin position="410"/>
        <end position="612"/>
    </location>
</feature>
<dbReference type="SMART" id="SM00073">
    <property type="entry name" value="HPT"/>
    <property type="match status" value="1"/>
</dbReference>
<dbReference type="GO" id="GO:0005524">
    <property type="term" value="F:ATP binding"/>
    <property type="evidence" value="ECO:0007669"/>
    <property type="project" value="UniProtKB-KW"/>
</dbReference>
<dbReference type="InterPro" id="IPR036890">
    <property type="entry name" value="HATPase_C_sf"/>
</dbReference>